<dbReference type="InterPro" id="IPR011006">
    <property type="entry name" value="CheY-like_superfamily"/>
</dbReference>
<dbReference type="SUPFAM" id="SSF48452">
    <property type="entry name" value="TPR-like"/>
    <property type="match status" value="2"/>
</dbReference>
<dbReference type="EC" id="2.7.13.3" evidence="2"/>
<feature type="domain" description="Response regulatory" evidence="9">
    <location>
        <begin position="616"/>
        <end position="730"/>
    </location>
</feature>
<comment type="catalytic activity">
    <reaction evidence="1">
        <text>ATP + protein L-histidine = ADP + protein N-phospho-L-histidine.</text>
        <dbReference type="EC" id="2.7.13.3"/>
    </reaction>
</comment>
<dbReference type="CDD" id="cd00082">
    <property type="entry name" value="HisKA"/>
    <property type="match status" value="1"/>
</dbReference>
<dbReference type="Gene3D" id="1.25.40.10">
    <property type="entry name" value="Tetratricopeptide repeat domain"/>
    <property type="match status" value="1"/>
</dbReference>
<dbReference type="EMBL" id="QLST01000006">
    <property type="protein sequence ID" value="RBA28614.1"/>
    <property type="molecule type" value="Genomic_DNA"/>
</dbReference>
<evidence type="ECO:0000256" key="3">
    <source>
        <dbReference type="ARBA" id="ARBA00022553"/>
    </source>
</evidence>
<evidence type="ECO:0000256" key="4">
    <source>
        <dbReference type="PROSITE-ProRule" id="PRU00169"/>
    </source>
</evidence>
<evidence type="ECO:0000256" key="2">
    <source>
        <dbReference type="ARBA" id="ARBA00012438"/>
    </source>
</evidence>
<dbReference type="SUPFAM" id="SSF55874">
    <property type="entry name" value="ATPase domain of HSP90 chaperone/DNA topoisomerase II/histidine kinase"/>
    <property type="match status" value="1"/>
</dbReference>
<evidence type="ECO:0000259" key="9">
    <source>
        <dbReference type="PROSITE" id="PS50110"/>
    </source>
</evidence>
<dbReference type="Gene3D" id="3.40.50.2300">
    <property type="match status" value="1"/>
</dbReference>
<dbReference type="Pfam" id="PF02518">
    <property type="entry name" value="HATPase_c"/>
    <property type="match status" value="1"/>
</dbReference>
<feature type="coiled-coil region" evidence="5">
    <location>
        <begin position="334"/>
        <end position="366"/>
    </location>
</feature>
<evidence type="ECO:0000259" key="8">
    <source>
        <dbReference type="PROSITE" id="PS50109"/>
    </source>
</evidence>
<dbReference type="InterPro" id="IPR036097">
    <property type="entry name" value="HisK_dim/P_sf"/>
</dbReference>
<organism evidence="10 11">
    <name type="scientific">Flavobacterium tibetense</name>
    <dbReference type="NCBI Taxonomy" id="2233533"/>
    <lineage>
        <taxon>Bacteria</taxon>
        <taxon>Pseudomonadati</taxon>
        <taxon>Bacteroidota</taxon>
        <taxon>Flavobacteriia</taxon>
        <taxon>Flavobacteriales</taxon>
        <taxon>Flavobacteriaceae</taxon>
        <taxon>Flavobacterium</taxon>
    </lineage>
</organism>
<feature type="chain" id="PRO_5017058111" description="histidine kinase" evidence="7">
    <location>
        <begin position="22"/>
        <end position="732"/>
    </location>
</feature>
<feature type="signal peptide" evidence="7">
    <location>
        <begin position="1"/>
        <end position="21"/>
    </location>
</feature>
<dbReference type="InterPro" id="IPR004358">
    <property type="entry name" value="Sig_transdc_His_kin-like_C"/>
</dbReference>
<dbReference type="Pfam" id="PF00512">
    <property type="entry name" value="HisKA"/>
    <property type="match status" value="1"/>
</dbReference>
<dbReference type="InterPro" id="IPR036890">
    <property type="entry name" value="HATPase_C_sf"/>
</dbReference>
<dbReference type="SUPFAM" id="SSF47384">
    <property type="entry name" value="Homodimeric domain of signal transducing histidine kinase"/>
    <property type="match status" value="1"/>
</dbReference>
<accession>A0A365P2Q3</accession>
<sequence>MNSQKILFFLLLSCLSLTCLAQDDKAILKEIKSLLSQSGKSFMELENEKSIQLANEALDLAISHNQHLHAAKAYNLIGLNFAEFSDLQKSISYYKKGLTYANKTNNDTIKGWLNNNLANVYCYHEVNYEEGIKHYKLGIQYSQKFNDISEITFSKMNLVSALFKVGNYAEGIGYLNDVKNYVDTEGDIEAKITMNLLYANYYDAQKNDVKAEEFYLKTIAFCDANNEDGYLNTHILNAYRFISVFYHARGEFDKAYEYLSKQDILKDKIFNEERSQSVATLGSEIEKQEATRQFQKIKAEREIQEQKLQSSRIIVILFIVIFTVLMLLVFTLYKNNKQRKRTNLELKKANADLKIAKEKAEEASNLKSQFISTISHELRTPLYGVIGTAEILEEEYKVLRESSHLKALKFSANYLLALVNDILKVYKIEENKVVLENVVFNLEDKLVTIKDSLETIARKNNNQIEVKVDHQLPEFLYGDSIRLSQIIMNLLSNSLKFTKNGKVSVTADLRKKENNLYYITFQVVDNGIGIPKQYQEKVFEKFVQIERRDDDYQGTGLGLTIVQKLVSLFNGTIQLESEEHVGTTFTVELPFQSGEDKTKEFITEYDVDLSDETEYRILVVEDNKINQVVTKKLLENHHFQCELVDDGYQAIELLQTEKFDAILMDINMPKINGFETSKIIREKGFTLPIIAVTAFEKEEIMDKIKEAQINDVVVKPFEPAKLFHIIRSYINK</sequence>
<name>A0A365P2Q3_9FLAO</name>
<evidence type="ECO:0000256" key="5">
    <source>
        <dbReference type="SAM" id="Coils"/>
    </source>
</evidence>
<dbReference type="PROSITE" id="PS50110">
    <property type="entry name" value="RESPONSE_REGULATORY"/>
    <property type="match status" value="1"/>
</dbReference>
<proteinExistence type="predicted"/>
<keyword evidence="6" id="KW-1133">Transmembrane helix</keyword>
<dbReference type="SMART" id="SM00448">
    <property type="entry name" value="REC"/>
    <property type="match status" value="1"/>
</dbReference>
<keyword evidence="10" id="KW-0808">Transferase</keyword>
<protein>
    <recommendedName>
        <fullName evidence="2">histidine kinase</fullName>
        <ecNumber evidence="2">2.7.13.3</ecNumber>
    </recommendedName>
</protein>
<dbReference type="InterPro" id="IPR003594">
    <property type="entry name" value="HATPase_dom"/>
</dbReference>
<keyword evidence="5" id="KW-0175">Coiled coil</keyword>
<dbReference type="SUPFAM" id="SSF52172">
    <property type="entry name" value="CheY-like"/>
    <property type="match status" value="1"/>
</dbReference>
<dbReference type="PANTHER" id="PTHR45339">
    <property type="entry name" value="HYBRID SIGNAL TRANSDUCTION HISTIDINE KINASE J"/>
    <property type="match status" value="1"/>
</dbReference>
<keyword evidence="11" id="KW-1185">Reference proteome</keyword>
<dbReference type="RefSeq" id="WP_113988795.1">
    <property type="nucleotide sequence ID" value="NZ_QLST01000006.1"/>
</dbReference>
<feature type="modified residue" description="4-aspartylphosphate" evidence="4">
    <location>
        <position position="665"/>
    </location>
</feature>
<dbReference type="CDD" id="cd16922">
    <property type="entry name" value="HATPase_EvgS-ArcB-TorS-like"/>
    <property type="match status" value="1"/>
</dbReference>
<dbReference type="FunFam" id="3.30.565.10:FF:000010">
    <property type="entry name" value="Sensor histidine kinase RcsC"/>
    <property type="match status" value="1"/>
</dbReference>
<dbReference type="InterPro" id="IPR005467">
    <property type="entry name" value="His_kinase_dom"/>
</dbReference>
<feature type="domain" description="Histidine kinase" evidence="8">
    <location>
        <begin position="373"/>
        <end position="593"/>
    </location>
</feature>
<keyword evidence="3 4" id="KW-0597">Phosphoprotein</keyword>
<dbReference type="InterPro" id="IPR001789">
    <property type="entry name" value="Sig_transdc_resp-reg_receiver"/>
</dbReference>
<dbReference type="InterPro" id="IPR011990">
    <property type="entry name" value="TPR-like_helical_dom_sf"/>
</dbReference>
<dbReference type="Pfam" id="PF00072">
    <property type="entry name" value="Response_reg"/>
    <property type="match status" value="1"/>
</dbReference>
<dbReference type="CDD" id="cd17546">
    <property type="entry name" value="REC_hyHK_CKI1_RcsC-like"/>
    <property type="match status" value="1"/>
</dbReference>
<dbReference type="PRINTS" id="PR00344">
    <property type="entry name" value="BCTRLSENSOR"/>
</dbReference>
<evidence type="ECO:0000313" key="11">
    <source>
        <dbReference type="Proteomes" id="UP000253319"/>
    </source>
</evidence>
<dbReference type="AlphaFoldDB" id="A0A365P2Q3"/>
<reference evidence="10 11" key="1">
    <citation type="submission" date="2018-06" db="EMBL/GenBank/DDBJ databases">
        <title>Flavobacterium tibetense sp. nov., isolated from a wetland YonghuCo on Tibetan Plateau.</title>
        <authorList>
            <person name="Xing P."/>
            <person name="Phurbu D."/>
            <person name="Lu H."/>
        </authorList>
    </citation>
    <scope>NUCLEOTIDE SEQUENCE [LARGE SCALE GENOMIC DNA]</scope>
    <source>
        <strain evidence="10 11">YH5</strain>
    </source>
</reference>
<dbReference type="PROSITE" id="PS50109">
    <property type="entry name" value="HIS_KIN"/>
    <property type="match status" value="1"/>
</dbReference>
<dbReference type="Proteomes" id="UP000253319">
    <property type="component" value="Unassembled WGS sequence"/>
</dbReference>
<evidence type="ECO:0000313" key="10">
    <source>
        <dbReference type="EMBL" id="RBA28614.1"/>
    </source>
</evidence>
<comment type="caution">
    <text evidence="10">The sequence shown here is derived from an EMBL/GenBank/DDBJ whole genome shotgun (WGS) entry which is preliminary data.</text>
</comment>
<dbReference type="Gene3D" id="3.30.565.10">
    <property type="entry name" value="Histidine kinase-like ATPase, C-terminal domain"/>
    <property type="match status" value="1"/>
</dbReference>
<feature type="transmembrane region" description="Helical" evidence="6">
    <location>
        <begin position="313"/>
        <end position="333"/>
    </location>
</feature>
<evidence type="ECO:0000256" key="1">
    <source>
        <dbReference type="ARBA" id="ARBA00000085"/>
    </source>
</evidence>
<evidence type="ECO:0000256" key="7">
    <source>
        <dbReference type="SAM" id="SignalP"/>
    </source>
</evidence>
<dbReference type="SMART" id="SM00387">
    <property type="entry name" value="HATPase_c"/>
    <property type="match status" value="1"/>
</dbReference>
<dbReference type="SMART" id="SM00388">
    <property type="entry name" value="HisKA"/>
    <property type="match status" value="1"/>
</dbReference>
<gene>
    <name evidence="10" type="ORF">DPN68_06260</name>
</gene>
<dbReference type="PANTHER" id="PTHR45339:SF5">
    <property type="entry name" value="HISTIDINE KINASE"/>
    <property type="match status" value="1"/>
</dbReference>
<dbReference type="InterPro" id="IPR003661">
    <property type="entry name" value="HisK_dim/P_dom"/>
</dbReference>
<dbReference type="GO" id="GO:0000155">
    <property type="term" value="F:phosphorelay sensor kinase activity"/>
    <property type="evidence" value="ECO:0007669"/>
    <property type="project" value="InterPro"/>
</dbReference>
<dbReference type="Gene3D" id="1.10.287.130">
    <property type="match status" value="1"/>
</dbReference>
<keyword evidence="6" id="KW-0472">Membrane</keyword>
<dbReference type="OrthoDB" id="4457677at2"/>
<keyword evidence="10" id="KW-0418">Kinase</keyword>
<evidence type="ECO:0000256" key="6">
    <source>
        <dbReference type="SAM" id="Phobius"/>
    </source>
</evidence>
<keyword evidence="6" id="KW-0812">Transmembrane</keyword>
<keyword evidence="7" id="KW-0732">Signal</keyword>